<evidence type="ECO:0000256" key="1">
    <source>
        <dbReference type="ARBA" id="ARBA00004196"/>
    </source>
</evidence>
<evidence type="ECO:0000313" key="10">
    <source>
        <dbReference type="Proteomes" id="UP000185511"/>
    </source>
</evidence>
<evidence type="ECO:0000256" key="6">
    <source>
        <dbReference type="SAM" id="Phobius"/>
    </source>
</evidence>
<accession>A0AAC9L6N3</accession>
<dbReference type="SUPFAM" id="SSF81296">
    <property type="entry name" value="E set domains"/>
    <property type="match status" value="1"/>
</dbReference>
<feature type="domain" description="CopC" evidence="8">
    <location>
        <begin position="30"/>
        <end position="124"/>
    </location>
</feature>
<name>A0AAC9L6N3_9PSEU</name>
<dbReference type="KEGG" id="acad:UA74_00235"/>
<dbReference type="GO" id="GO:0042597">
    <property type="term" value="C:periplasmic space"/>
    <property type="evidence" value="ECO:0007669"/>
    <property type="project" value="InterPro"/>
</dbReference>
<keyword evidence="2" id="KW-0479">Metal-binding</keyword>
<keyword evidence="4" id="KW-0186">Copper</keyword>
<keyword evidence="6" id="KW-0472">Membrane</keyword>
<feature type="signal peptide" evidence="7">
    <location>
        <begin position="1"/>
        <end position="24"/>
    </location>
</feature>
<reference evidence="10" key="1">
    <citation type="submission" date="2016-06" db="EMBL/GenBank/DDBJ databases">
        <title>Complete genome sequence of Actinoalloteichus fjordicus DSM 46855 (=ADI127-17), type strain of the new species Actinoalloteichus fjordicus.</title>
        <authorList>
            <person name="Ruckert C."/>
            <person name="Nouioui I."/>
            <person name="Willmese J."/>
            <person name="van Wezel G."/>
            <person name="Klenk H.-P."/>
            <person name="Kalinowski J."/>
            <person name="Zotchev S.B."/>
        </authorList>
    </citation>
    <scope>NUCLEOTIDE SEQUENCE [LARGE SCALE GENOMIC DNA]</scope>
    <source>
        <strain evidence="10">ADI127-7</strain>
    </source>
</reference>
<evidence type="ECO:0000259" key="8">
    <source>
        <dbReference type="Pfam" id="PF04234"/>
    </source>
</evidence>
<feature type="chain" id="PRO_5042074516" description="CopC domain-containing protein" evidence="7">
    <location>
        <begin position="25"/>
        <end position="189"/>
    </location>
</feature>
<sequence>MIVRRGPAWALAAAVIGLSMVGTAAPASAHNVLVDSSPANAAEIDTAPETVELVFDQYVQPGFNTVTVTGPDDNRWEETSEATVDGETVSTTLHPLGPAGEYTIGFRVLSADGHTVRGSTTFTLTEAGGGEVPPQPAGDAEDAVTDPADDGSADAGEMPVWPWIVGAAVLLAVGVAAGIRFSGGGPAEK</sequence>
<dbReference type="GO" id="GO:0005507">
    <property type="term" value="F:copper ion binding"/>
    <property type="evidence" value="ECO:0007669"/>
    <property type="project" value="InterPro"/>
</dbReference>
<keyword evidence="3 7" id="KW-0732">Signal</keyword>
<keyword evidence="6" id="KW-0812">Transmembrane</keyword>
<organism evidence="9 10">
    <name type="scientific">Actinoalloteichus fjordicus</name>
    <dbReference type="NCBI Taxonomy" id="1612552"/>
    <lineage>
        <taxon>Bacteria</taxon>
        <taxon>Bacillati</taxon>
        <taxon>Actinomycetota</taxon>
        <taxon>Actinomycetes</taxon>
        <taxon>Pseudonocardiales</taxon>
        <taxon>Pseudonocardiaceae</taxon>
        <taxon>Actinoalloteichus</taxon>
    </lineage>
</organism>
<evidence type="ECO:0000256" key="2">
    <source>
        <dbReference type="ARBA" id="ARBA00022723"/>
    </source>
</evidence>
<evidence type="ECO:0000313" key="9">
    <source>
        <dbReference type="EMBL" id="APU12147.1"/>
    </source>
</evidence>
<dbReference type="GO" id="GO:0030313">
    <property type="term" value="C:cell envelope"/>
    <property type="evidence" value="ECO:0007669"/>
    <property type="project" value="UniProtKB-SubCell"/>
</dbReference>
<dbReference type="PANTHER" id="PTHR34820">
    <property type="entry name" value="INNER MEMBRANE PROTEIN YEBZ"/>
    <property type="match status" value="1"/>
</dbReference>
<keyword evidence="6" id="KW-1133">Transmembrane helix</keyword>
<dbReference type="InterPro" id="IPR032694">
    <property type="entry name" value="CopC/D"/>
</dbReference>
<protein>
    <recommendedName>
        <fullName evidence="8">CopC domain-containing protein</fullName>
    </recommendedName>
</protein>
<dbReference type="Proteomes" id="UP000185511">
    <property type="component" value="Chromosome"/>
</dbReference>
<dbReference type="InterPro" id="IPR014756">
    <property type="entry name" value="Ig_E-set"/>
</dbReference>
<feature type="compositionally biased region" description="Acidic residues" evidence="5">
    <location>
        <begin position="139"/>
        <end position="152"/>
    </location>
</feature>
<gene>
    <name evidence="9" type="ORF">UA74_00235</name>
</gene>
<proteinExistence type="predicted"/>
<dbReference type="InterPro" id="IPR014755">
    <property type="entry name" value="Cu-Rt/internalin_Ig-like"/>
</dbReference>
<dbReference type="PANTHER" id="PTHR34820:SF4">
    <property type="entry name" value="INNER MEMBRANE PROTEIN YEBZ"/>
    <property type="match status" value="1"/>
</dbReference>
<dbReference type="AlphaFoldDB" id="A0AAC9L6N3"/>
<dbReference type="InterPro" id="IPR007348">
    <property type="entry name" value="CopC_dom"/>
</dbReference>
<evidence type="ECO:0000256" key="7">
    <source>
        <dbReference type="SAM" id="SignalP"/>
    </source>
</evidence>
<dbReference type="GO" id="GO:0005886">
    <property type="term" value="C:plasma membrane"/>
    <property type="evidence" value="ECO:0007669"/>
    <property type="project" value="TreeGrafter"/>
</dbReference>
<dbReference type="Pfam" id="PF04234">
    <property type="entry name" value="CopC"/>
    <property type="match status" value="1"/>
</dbReference>
<evidence type="ECO:0000256" key="5">
    <source>
        <dbReference type="SAM" id="MobiDB-lite"/>
    </source>
</evidence>
<evidence type="ECO:0000256" key="4">
    <source>
        <dbReference type="ARBA" id="ARBA00023008"/>
    </source>
</evidence>
<feature type="transmembrane region" description="Helical" evidence="6">
    <location>
        <begin position="160"/>
        <end position="179"/>
    </location>
</feature>
<dbReference type="Gene3D" id="2.60.40.1220">
    <property type="match status" value="1"/>
</dbReference>
<evidence type="ECO:0000256" key="3">
    <source>
        <dbReference type="ARBA" id="ARBA00022729"/>
    </source>
</evidence>
<feature type="region of interest" description="Disordered" evidence="5">
    <location>
        <begin position="124"/>
        <end position="156"/>
    </location>
</feature>
<comment type="subcellular location">
    <subcellularLocation>
        <location evidence="1">Cell envelope</location>
    </subcellularLocation>
</comment>
<dbReference type="GO" id="GO:0046688">
    <property type="term" value="P:response to copper ion"/>
    <property type="evidence" value="ECO:0007669"/>
    <property type="project" value="InterPro"/>
</dbReference>
<keyword evidence="10" id="KW-1185">Reference proteome</keyword>
<dbReference type="GO" id="GO:0006825">
    <property type="term" value="P:copper ion transport"/>
    <property type="evidence" value="ECO:0007669"/>
    <property type="project" value="InterPro"/>
</dbReference>
<dbReference type="EMBL" id="CP016076">
    <property type="protein sequence ID" value="APU12147.1"/>
    <property type="molecule type" value="Genomic_DNA"/>
</dbReference>